<dbReference type="SMART" id="SM00240">
    <property type="entry name" value="FHA"/>
    <property type="match status" value="1"/>
</dbReference>
<dbReference type="Proteomes" id="UP000064939">
    <property type="component" value="Chromosome"/>
</dbReference>
<evidence type="ECO:0000256" key="1">
    <source>
        <dbReference type="SAM" id="Phobius"/>
    </source>
</evidence>
<dbReference type="InterPro" id="IPR000253">
    <property type="entry name" value="FHA_dom"/>
</dbReference>
<dbReference type="RefSeq" id="WP_054580461.1">
    <property type="nucleotide sequence ID" value="NZ_CP012808.1"/>
</dbReference>
<dbReference type="AlphaFoldDB" id="A0A0N9VBB5"/>
<keyword evidence="4" id="KW-1185">Reference proteome</keyword>
<evidence type="ECO:0000313" key="4">
    <source>
        <dbReference type="Proteomes" id="UP000064939"/>
    </source>
</evidence>
<dbReference type="STRING" id="1324350.AOY20_02835"/>
<dbReference type="InterPro" id="IPR050923">
    <property type="entry name" value="Cell_Proc_Reg/RNA_Proc"/>
</dbReference>
<feature type="domain" description="FHA" evidence="2">
    <location>
        <begin position="23"/>
        <end position="72"/>
    </location>
</feature>
<feature type="transmembrane region" description="Helical" evidence="1">
    <location>
        <begin position="220"/>
        <end position="241"/>
    </location>
</feature>
<dbReference type="PANTHER" id="PTHR23308">
    <property type="entry name" value="NUCLEAR INHIBITOR OF PROTEIN PHOSPHATASE-1"/>
    <property type="match status" value="1"/>
</dbReference>
<dbReference type="EMBL" id="CP012808">
    <property type="protein sequence ID" value="ALH94558.1"/>
    <property type="molecule type" value="Genomic_DNA"/>
</dbReference>
<protein>
    <recommendedName>
        <fullName evidence="2">FHA domain-containing protein</fullName>
    </recommendedName>
</protein>
<evidence type="ECO:0000259" key="2">
    <source>
        <dbReference type="PROSITE" id="PS50006"/>
    </source>
</evidence>
<keyword evidence="1" id="KW-1133">Transmembrane helix</keyword>
<proteinExistence type="predicted"/>
<dbReference type="OrthoDB" id="9815482at2"/>
<dbReference type="Gene3D" id="2.60.200.20">
    <property type="match status" value="1"/>
</dbReference>
<reference evidence="3 4" key="1">
    <citation type="journal article" date="2015" name="Int. J. Syst. Evol. Microbiol.">
        <title>Acinetobacter equi sp. nov. isolated from horse faeces.</title>
        <authorList>
            <person name="Poppel M.T."/>
            <person name="Skiebe E."/>
            <person name="Laue M."/>
            <person name="Bergmann H."/>
            <person name="Ebersberger I."/>
            <person name="Garn T."/>
            <person name="Fruth A."/>
            <person name="Baumgardt S."/>
            <person name="Busse H.J."/>
            <person name="Wilharm G."/>
        </authorList>
    </citation>
    <scope>NUCLEOTIDE SEQUENCE [LARGE SCALE GENOMIC DNA]</scope>
    <source>
        <strain evidence="3 4">114</strain>
    </source>
</reference>
<dbReference type="KEGG" id="aei:AOY20_02835"/>
<dbReference type="SUPFAM" id="SSF49879">
    <property type="entry name" value="SMAD/FHA domain"/>
    <property type="match status" value="1"/>
</dbReference>
<keyword evidence="1" id="KW-0472">Membrane</keyword>
<keyword evidence="1" id="KW-0812">Transmembrane</keyword>
<accession>A0A0N9VBB5</accession>
<name>A0A0N9VBB5_9GAMM</name>
<evidence type="ECO:0000313" key="3">
    <source>
        <dbReference type="EMBL" id="ALH94558.1"/>
    </source>
</evidence>
<dbReference type="Pfam" id="PF00498">
    <property type="entry name" value="FHA"/>
    <property type="match status" value="1"/>
</dbReference>
<dbReference type="PROSITE" id="PS50006">
    <property type="entry name" value="FHA_DOMAIN"/>
    <property type="match status" value="1"/>
</dbReference>
<organism evidence="3 4">
    <name type="scientific">Acinetobacter equi</name>
    <dbReference type="NCBI Taxonomy" id="1324350"/>
    <lineage>
        <taxon>Bacteria</taxon>
        <taxon>Pseudomonadati</taxon>
        <taxon>Pseudomonadota</taxon>
        <taxon>Gammaproteobacteria</taxon>
        <taxon>Moraxellales</taxon>
        <taxon>Moraxellaceae</taxon>
        <taxon>Acinetobacter</taxon>
    </lineage>
</organism>
<sequence length="242" mass="26273">MTWKLQAIADELAGQEILIERDMLIGRHQSADLVLQSAEISRKHAAFLLKEDALWIQDLGSSNGTFVNDVQINVETPLKSGDSIGFASLKFLVTQNIVPITPVSAFGSSIELQPGTVATEEPGAPVVELKVQEEVVESKEQEEPKTIAEKMNDQGMPELTERDATVKLTKEGMPQGISIPKPAPIPEGVDITAVKPEPVSIPVEQPISRVDQEKEAQKNASVGLITVIVLIIVAIIAWLLFK</sequence>
<dbReference type="CDD" id="cd00060">
    <property type="entry name" value="FHA"/>
    <property type="match status" value="1"/>
</dbReference>
<dbReference type="InterPro" id="IPR008984">
    <property type="entry name" value="SMAD_FHA_dom_sf"/>
</dbReference>
<gene>
    <name evidence="3" type="ORF">AOY20_02835</name>
</gene>